<keyword evidence="2" id="KW-1185">Reference proteome</keyword>
<dbReference type="SUPFAM" id="SSF46785">
    <property type="entry name" value="Winged helix' DNA-binding domain"/>
    <property type="match status" value="1"/>
</dbReference>
<sequence length="273" mass="31737">MVECDVEYIYPYGRGFIVYTDKPWLQGKIYLTRKDIIIVGEKEYKIPLISIISVDKRITLPTIKEGRSTLLIEFLDIISREKIYALFSGYGSCIRHFKKALLTLLTSTISISYKIGDEWSKGFLRVDNSELIFTPTNYTLNVENILKLERRTISTGFSNVGVIYIKEKKEDEIKEIYVITPPLKRDFFWQLFNLMVEEYMYSQIISKLSKTERLVLLLINQGASVGEILRKHQLSPDEFKKITDKLQEMGLINKIILLKITDKGKKVVENVTE</sequence>
<reference evidence="1" key="1">
    <citation type="submission" date="2010-02" db="EMBL/GenBank/DDBJ databases">
        <title>Complete sequence of Aciduliprofundum boonei T469.</title>
        <authorList>
            <consortium name="US DOE Joint Genome Institute"/>
            <person name="Lucas S."/>
            <person name="Copeland A."/>
            <person name="Lapidus A."/>
            <person name="Cheng J.-F."/>
            <person name="Bruce D."/>
            <person name="Goodwin L."/>
            <person name="Pitluck S."/>
            <person name="Saunders E."/>
            <person name="Detter J.C."/>
            <person name="Han C."/>
            <person name="Tapia R."/>
            <person name="Land M."/>
            <person name="Hauser L."/>
            <person name="Kyrpides N."/>
            <person name="Mikhailova N."/>
            <person name="Flores G."/>
            <person name="Reysenbach A.-L."/>
            <person name="Woyke T."/>
        </authorList>
    </citation>
    <scope>NUCLEOTIDE SEQUENCE</scope>
    <source>
        <strain evidence="1">T469</strain>
    </source>
</reference>
<dbReference type="OrthoDB" id="362482at2157"/>
<name>B5IH53_ACIB4</name>
<protein>
    <submittedName>
        <fullName evidence="1">Uncharacterized protein</fullName>
    </submittedName>
</protein>
<dbReference type="STRING" id="439481.Aboo_1081"/>
<dbReference type="InterPro" id="IPR036390">
    <property type="entry name" value="WH_DNA-bd_sf"/>
</dbReference>
<dbReference type="HOGENOM" id="CLU_1017806_0_0_2"/>
<dbReference type="Gene3D" id="1.10.10.10">
    <property type="entry name" value="Winged helix-like DNA-binding domain superfamily/Winged helix DNA-binding domain"/>
    <property type="match status" value="1"/>
</dbReference>
<dbReference type="KEGG" id="abi:Aboo_1081"/>
<evidence type="ECO:0000313" key="1">
    <source>
        <dbReference type="EMBL" id="ADD08890.1"/>
    </source>
</evidence>
<accession>B5IH53</accession>
<dbReference type="RefSeq" id="WP_008086497.1">
    <property type="nucleotide sequence ID" value="NC_013926.1"/>
</dbReference>
<dbReference type="EMBL" id="CP001941">
    <property type="protein sequence ID" value="ADD08890.1"/>
    <property type="molecule type" value="Genomic_DNA"/>
</dbReference>
<proteinExistence type="predicted"/>
<dbReference type="Proteomes" id="UP000001400">
    <property type="component" value="Chromosome"/>
</dbReference>
<dbReference type="AlphaFoldDB" id="B5IH53"/>
<gene>
    <name evidence="1" type="ordered locus">Aboo_1081</name>
</gene>
<evidence type="ECO:0000313" key="2">
    <source>
        <dbReference type="Proteomes" id="UP000001400"/>
    </source>
</evidence>
<organism evidence="1 2">
    <name type="scientific">Aciduliprofundum boonei (strain DSM 19572 / T469)</name>
    <dbReference type="NCBI Taxonomy" id="439481"/>
    <lineage>
        <taxon>Archaea</taxon>
        <taxon>Methanobacteriati</taxon>
        <taxon>Thermoplasmatota</taxon>
        <taxon>DHVE2 group</taxon>
        <taxon>Candidatus Aciduliprofundum</taxon>
    </lineage>
</organism>
<dbReference type="InterPro" id="IPR036388">
    <property type="entry name" value="WH-like_DNA-bd_sf"/>
</dbReference>
<dbReference type="eggNOG" id="arCOG02394">
    <property type="taxonomic scope" value="Archaea"/>
</dbReference>
<dbReference type="GeneID" id="8828039"/>